<dbReference type="AlphaFoldDB" id="A0AAE7BGS7"/>
<organism evidence="1 2">
    <name type="scientific">Akkermansia massiliensis</name>
    <dbReference type="NCBI Taxonomy" id="2927224"/>
    <lineage>
        <taxon>Bacteria</taxon>
        <taxon>Pseudomonadati</taxon>
        <taxon>Verrucomicrobiota</taxon>
        <taxon>Verrucomicrobiia</taxon>
        <taxon>Verrucomicrobiales</taxon>
        <taxon>Akkermansiaceae</taxon>
        <taxon>Akkermansia</taxon>
    </lineage>
</organism>
<evidence type="ECO:0000313" key="1">
    <source>
        <dbReference type="EMBL" id="QHV64221.1"/>
    </source>
</evidence>
<protein>
    <submittedName>
        <fullName evidence="1">Uncharacterized protein</fullName>
    </submittedName>
</protein>
<reference evidence="1" key="1">
    <citation type="submission" date="2018-05" db="EMBL/GenBank/DDBJ databases">
        <title>Complete genome sequnece of Akkermansia muciniphila EB-AMDK-40.</title>
        <authorList>
            <person name="Nam Y.-D."/>
            <person name="Chung W.-H."/>
            <person name="Park Y.S."/>
            <person name="Kang J."/>
        </authorList>
    </citation>
    <scope>NUCLEOTIDE SEQUENCE</scope>
    <source>
        <strain evidence="1">EB-AMDK-40</strain>
    </source>
</reference>
<sequence length="103" mass="11089">MNFDGSMEKYEQKDNMGKVIGVYIIDEKLSFSMGGALPLGGDYTLTMGSTLLLNNTIPPIWNNTPKATTVFIETVKRSMTNTGPVKLDVSGTVYAFGSSPSGE</sequence>
<dbReference type="Proteomes" id="UP000642553">
    <property type="component" value="Chromosome"/>
</dbReference>
<accession>A0AAE7BGS7</accession>
<gene>
    <name evidence="1" type="ORF">DMI76_13010</name>
</gene>
<evidence type="ECO:0000313" key="2">
    <source>
        <dbReference type="Proteomes" id="UP000642553"/>
    </source>
</evidence>
<name>A0AAE7BGS7_9BACT</name>
<dbReference type="EMBL" id="CP029701">
    <property type="protein sequence ID" value="QHV64221.1"/>
    <property type="molecule type" value="Genomic_DNA"/>
</dbReference>
<proteinExistence type="predicted"/>